<evidence type="ECO:0000256" key="2">
    <source>
        <dbReference type="ARBA" id="ARBA00023125"/>
    </source>
</evidence>
<proteinExistence type="predicted"/>
<dbReference type="Gene3D" id="2.170.150.80">
    <property type="entry name" value="NAC domain"/>
    <property type="match status" value="1"/>
</dbReference>
<name>A0AAV9M5I7_9SOLN</name>
<feature type="domain" description="NAC" evidence="5">
    <location>
        <begin position="7"/>
        <end position="155"/>
    </location>
</feature>
<keyword evidence="1" id="KW-0805">Transcription regulation</keyword>
<sequence length="195" mass="22086">MESNWIPTRGWRFDPSDNDILNILENYATGRANPPQATFNFANFYGDITNPSALFAGAVRDPANSTIKYFVTTVKNKISVSSSLGFYWKRENQLIGIINEVTGENRGFKKSIKLFQKGVDSDELMWIMTEYSLNSNTPGVEEDLKNEVICRVRRILTSNPKIQGFYFTNWFNYSLFRPGPTTARSPSPVTTRGGT</sequence>
<dbReference type="AlphaFoldDB" id="A0AAV9M5I7"/>
<evidence type="ECO:0000256" key="4">
    <source>
        <dbReference type="ARBA" id="ARBA00023242"/>
    </source>
</evidence>
<dbReference type="InterPro" id="IPR003441">
    <property type="entry name" value="NAC-dom"/>
</dbReference>
<dbReference type="Proteomes" id="UP001311915">
    <property type="component" value="Unassembled WGS sequence"/>
</dbReference>
<protein>
    <recommendedName>
        <fullName evidence="5">NAC domain-containing protein</fullName>
    </recommendedName>
</protein>
<evidence type="ECO:0000256" key="1">
    <source>
        <dbReference type="ARBA" id="ARBA00023015"/>
    </source>
</evidence>
<gene>
    <name evidence="6" type="ORF">R3W88_007309</name>
</gene>
<keyword evidence="3" id="KW-0804">Transcription</keyword>
<accession>A0AAV9M5I7</accession>
<dbReference type="SUPFAM" id="SSF101941">
    <property type="entry name" value="NAC domain"/>
    <property type="match status" value="1"/>
</dbReference>
<dbReference type="GO" id="GO:0006355">
    <property type="term" value="P:regulation of DNA-templated transcription"/>
    <property type="evidence" value="ECO:0007669"/>
    <property type="project" value="InterPro"/>
</dbReference>
<reference evidence="6 7" key="1">
    <citation type="submission" date="2023-10" db="EMBL/GenBank/DDBJ databases">
        <title>Genome-Wide Identification Analysis in wild type Solanum Pinnatisectum Reveals Some Genes Defensing Phytophthora Infestans.</title>
        <authorList>
            <person name="Sun C."/>
        </authorList>
    </citation>
    <scope>NUCLEOTIDE SEQUENCE [LARGE SCALE GENOMIC DNA]</scope>
    <source>
        <strain evidence="6">LQN</strain>
        <tissue evidence="6">Leaf</tissue>
    </source>
</reference>
<dbReference type="Pfam" id="PF02365">
    <property type="entry name" value="NAM"/>
    <property type="match status" value="1"/>
</dbReference>
<keyword evidence="4" id="KW-0539">Nucleus</keyword>
<evidence type="ECO:0000313" key="7">
    <source>
        <dbReference type="Proteomes" id="UP001311915"/>
    </source>
</evidence>
<dbReference type="GO" id="GO:0003677">
    <property type="term" value="F:DNA binding"/>
    <property type="evidence" value="ECO:0007669"/>
    <property type="project" value="UniProtKB-KW"/>
</dbReference>
<evidence type="ECO:0000313" key="6">
    <source>
        <dbReference type="EMBL" id="KAK4733048.1"/>
    </source>
</evidence>
<dbReference type="InterPro" id="IPR036093">
    <property type="entry name" value="NAC_dom_sf"/>
</dbReference>
<comment type="caution">
    <text evidence="6">The sequence shown here is derived from an EMBL/GenBank/DDBJ whole genome shotgun (WGS) entry which is preliminary data.</text>
</comment>
<dbReference type="EMBL" id="JAWPEI010000002">
    <property type="protein sequence ID" value="KAK4733048.1"/>
    <property type="molecule type" value="Genomic_DNA"/>
</dbReference>
<evidence type="ECO:0000256" key="3">
    <source>
        <dbReference type="ARBA" id="ARBA00023163"/>
    </source>
</evidence>
<keyword evidence="7" id="KW-1185">Reference proteome</keyword>
<dbReference type="PROSITE" id="PS51005">
    <property type="entry name" value="NAC"/>
    <property type="match status" value="1"/>
</dbReference>
<organism evidence="6 7">
    <name type="scientific">Solanum pinnatisectum</name>
    <name type="common">tansyleaf nightshade</name>
    <dbReference type="NCBI Taxonomy" id="50273"/>
    <lineage>
        <taxon>Eukaryota</taxon>
        <taxon>Viridiplantae</taxon>
        <taxon>Streptophyta</taxon>
        <taxon>Embryophyta</taxon>
        <taxon>Tracheophyta</taxon>
        <taxon>Spermatophyta</taxon>
        <taxon>Magnoliopsida</taxon>
        <taxon>eudicotyledons</taxon>
        <taxon>Gunneridae</taxon>
        <taxon>Pentapetalae</taxon>
        <taxon>asterids</taxon>
        <taxon>lamiids</taxon>
        <taxon>Solanales</taxon>
        <taxon>Solanaceae</taxon>
        <taxon>Solanoideae</taxon>
        <taxon>Solaneae</taxon>
        <taxon>Solanum</taxon>
    </lineage>
</organism>
<evidence type="ECO:0000259" key="5">
    <source>
        <dbReference type="PROSITE" id="PS51005"/>
    </source>
</evidence>
<keyword evidence="2" id="KW-0238">DNA-binding</keyword>